<reference evidence="1 2" key="1">
    <citation type="submission" date="2012-12" db="EMBL/GenBank/DDBJ databases">
        <title>Genome Assembly of Photobacterium sp. AK15.</title>
        <authorList>
            <person name="Khatri I."/>
            <person name="Vaidya B."/>
            <person name="Srinivas T.N.R."/>
            <person name="Subramanian S."/>
            <person name="Pinnaka A."/>
        </authorList>
    </citation>
    <scope>NUCLEOTIDE SEQUENCE [LARGE SCALE GENOMIC DNA]</scope>
    <source>
        <strain evidence="1 2">AK15</strain>
    </source>
</reference>
<gene>
    <name evidence="1" type="ORF">C942_03865</name>
</gene>
<sequence>MEKELYPTLLALRQFLTVAHHIPGRIRLKFNIGILQQLAGFDLGQAKGAISNFPALKDYRINLATSSVVIEYDHTLVNPTLVDSLFADDEPSFRSAVSEIHTLALSL</sequence>
<comment type="caution">
    <text evidence="1">The sequence shown here is derived from an EMBL/GenBank/DDBJ whole genome shotgun (WGS) entry which is preliminary data.</text>
</comment>
<protein>
    <submittedName>
        <fullName evidence="1">Uncharacterized protein</fullName>
    </submittedName>
</protein>
<accession>L8J7A6</accession>
<organism evidence="1 2">
    <name type="scientific">Photobacterium marinum</name>
    <dbReference type="NCBI Taxonomy" id="1056511"/>
    <lineage>
        <taxon>Bacteria</taxon>
        <taxon>Pseudomonadati</taxon>
        <taxon>Pseudomonadota</taxon>
        <taxon>Gammaproteobacteria</taxon>
        <taxon>Vibrionales</taxon>
        <taxon>Vibrionaceae</taxon>
        <taxon>Photobacterium</taxon>
    </lineage>
</organism>
<evidence type="ECO:0000313" key="1">
    <source>
        <dbReference type="EMBL" id="ELR63332.1"/>
    </source>
</evidence>
<dbReference type="AlphaFoldDB" id="L8J7A6"/>
<dbReference type="EMBL" id="AMZO01000043">
    <property type="protein sequence ID" value="ELR63332.1"/>
    <property type="molecule type" value="Genomic_DNA"/>
</dbReference>
<dbReference type="OrthoDB" id="9131875at2"/>
<keyword evidence="2" id="KW-1185">Reference proteome</keyword>
<evidence type="ECO:0000313" key="2">
    <source>
        <dbReference type="Proteomes" id="UP000011134"/>
    </source>
</evidence>
<dbReference type="Proteomes" id="UP000011134">
    <property type="component" value="Unassembled WGS sequence"/>
</dbReference>
<dbReference type="RefSeq" id="WP_007470882.1">
    <property type="nucleotide sequence ID" value="NZ_AMZO01000043.1"/>
</dbReference>
<name>L8J7A6_9GAMM</name>
<proteinExistence type="predicted"/>
<dbReference type="PATRIC" id="fig|1056511.3.peg.4679"/>